<reference evidence="2 3" key="1">
    <citation type="submission" date="2017-06" db="EMBL/GenBank/DDBJ databases">
        <title>Sequencing and comparative analysis of myxobacterial genomes.</title>
        <authorList>
            <person name="Rupp O."/>
            <person name="Goesmann A."/>
            <person name="Sogaard-Andersen L."/>
        </authorList>
    </citation>
    <scope>NUCLEOTIDE SEQUENCE [LARGE SCALE GENOMIC DNA]</scope>
    <source>
        <strain evidence="2 3">DSM 52655</strain>
    </source>
</reference>
<feature type="region of interest" description="Disordered" evidence="1">
    <location>
        <begin position="390"/>
        <end position="421"/>
    </location>
</feature>
<dbReference type="AlphaFoldDB" id="A0A250J1K7"/>
<dbReference type="Gene3D" id="2.30.30.40">
    <property type="entry name" value="SH3 Domains"/>
    <property type="match status" value="1"/>
</dbReference>
<dbReference type="RefSeq" id="WP_095985736.1">
    <property type="nucleotide sequence ID" value="NZ_CP022098.1"/>
</dbReference>
<dbReference type="EMBL" id="CP022098">
    <property type="protein sequence ID" value="ATB37410.1"/>
    <property type="molecule type" value="Genomic_DNA"/>
</dbReference>
<accession>A0A250J1K7</accession>
<gene>
    <name evidence="2" type="ORF">CYFUS_002832</name>
</gene>
<proteinExistence type="predicted"/>
<evidence type="ECO:0000313" key="3">
    <source>
        <dbReference type="Proteomes" id="UP000217257"/>
    </source>
</evidence>
<dbReference type="KEGG" id="cfus:CYFUS_002832"/>
<organism evidence="2 3">
    <name type="scientific">Cystobacter fuscus</name>
    <dbReference type="NCBI Taxonomy" id="43"/>
    <lineage>
        <taxon>Bacteria</taxon>
        <taxon>Pseudomonadati</taxon>
        <taxon>Myxococcota</taxon>
        <taxon>Myxococcia</taxon>
        <taxon>Myxococcales</taxon>
        <taxon>Cystobacterineae</taxon>
        <taxon>Archangiaceae</taxon>
        <taxon>Cystobacter</taxon>
    </lineage>
</organism>
<evidence type="ECO:0008006" key="4">
    <source>
        <dbReference type="Google" id="ProtNLM"/>
    </source>
</evidence>
<sequence>MKKRTSGIHLCTWALCLGVSWGTPSRAQEAGPVYIQGSEVNLRGGESTDGEVVKKVLIGTECQKLEGAEKKGWVRLKCGETEGFTLEKLVGADKPSLEALLAQAQDVAKSTKERLDAAARAATLDPQNEQASQLLSQLFFDVNFKQLAKDKRKGGLHESFLVVCNERAQQNRRTHEQCLTDELEKIEYDWHQLSIRDSRFVSAMFREGNLVVYTGYMKSRAKGRFDPEDDEFNIVIESRSRSTLSDTLRASLQKGARPSARSEDKYSMFDSESADMPTLSSEAYQIFRSLPPVWYKLQEQSGERFILVNCGSISGSVLRIDLHHRASVLTSDLPEGDFRQVDRVKDISKDDSIYKLQLCNHQGCQDSITLTWPTDEQGIARWKLEQAQGSDGKSHTLDEHYSINKGAPNKVRHQHCNNSDE</sequence>
<evidence type="ECO:0000313" key="2">
    <source>
        <dbReference type="EMBL" id="ATB37410.1"/>
    </source>
</evidence>
<name>A0A250J1K7_9BACT</name>
<feature type="compositionally biased region" description="Basic and acidic residues" evidence="1">
    <location>
        <begin position="392"/>
        <end position="402"/>
    </location>
</feature>
<evidence type="ECO:0000256" key="1">
    <source>
        <dbReference type="SAM" id="MobiDB-lite"/>
    </source>
</evidence>
<protein>
    <recommendedName>
        <fullName evidence="4">SH3b domain-containing protein</fullName>
    </recommendedName>
</protein>
<dbReference type="Proteomes" id="UP000217257">
    <property type="component" value="Chromosome"/>
</dbReference>